<evidence type="ECO:0000256" key="6">
    <source>
        <dbReference type="SAM" id="MobiDB-lite"/>
    </source>
</evidence>
<evidence type="ECO:0000256" key="3">
    <source>
        <dbReference type="ARBA" id="ARBA00022771"/>
    </source>
</evidence>
<feature type="compositionally biased region" description="Acidic residues" evidence="6">
    <location>
        <begin position="132"/>
        <end position="180"/>
    </location>
</feature>
<feature type="domain" description="HAT C-terminal dimerisation" evidence="7">
    <location>
        <begin position="427"/>
        <end position="504"/>
    </location>
</feature>
<evidence type="ECO:0000313" key="8">
    <source>
        <dbReference type="EMBL" id="KAF5319873.1"/>
    </source>
</evidence>
<dbReference type="OrthoDB" id="3252425at2759"/>
<sequence>MYDYPGQLSFAMDVWTFPNHHAFVAWTVHLQYKGKPLVFLLDVVEVPESHSGNILAREFQKTLEQYGLTQKILAFTGDNATSNDTQTTSLSAANNSFHAKSHVRCLNHTINLAAKALIGGVTGNAKDKDADINMDDEEADGDGGDDELPELESVLDVELSESECEGDDEDEEDNEEESIDEVSALTDEEKAVFEREVKKTREALQKIRGLSFSVIHSTTIALPEWKRACGRHELKPCLLPRDVKTHWNSTFDLLKFALEYRAAVDDVTGNKDLAYRKYELTSKEWEILEDLKYVLEVFKRATLSFSDDHKSSISAVIPAMDKIDNMLSTQITSATPHGSTTSTGTRVIHASIKAGLRLAKNLMNHYYSLTDDSAIYCIAMARAVIKQASESTTENSTSQPLSSSNADVFDFMDISVTSHTSPLRDKLSKYLSQALEATKDPLGWWWSKRAIFPVLSQMALDYHSVPATSTPVERVFSQGRQLLVFTRNRLSGFSVRKLLCLGSWSRKDLVSDKVIVNAFVEEDERKSKKSVTAVYFMTVHRGVLYPRF</sequence>
<dbReference type="AlphaFoldDB" id="A0A8H5F1I0"/>
<organism evidence="8 9">
    <name type="scientific">Tetrapyrgos nigripes</name>
    <dbReference type="NCBI Taxonomy" id="182062"/>
    <lineage>
        <taxon>Eukaryota</taxon>
        <taxon>Fungi</taxon>
        <taxon>Dikarya</taxon>
        <taxon>Basidiomycota</taxon>
        <taxon>Agaricomycotina</taxon>
        <taxon>Agaricomycetes</taxon>
        <taxon>Agaricomycetidae</taxon>
        <taxon>Agaricales</taxon>
        <taxon>Marasmiineae</taxon>
        <taxon>Marasmiaceae</taxon>
        <taxon>Tetrapyrgos</taxon>
    </lineage>
</organism>
<reference evidence="8 9" key="1">
    <citation type="journal article" date="2020" name="ISME J.">
        <title>Uncovering the hidden diversity of litter-decomposition mechanisms in mushroom-forming fungi.</title>
        <authorList>
            <person name="Floudas D."/>
            <person name="Bentzer J."/>
            <person name="Ahren D."/>
            <person name="Johansson T."/>
            <person name="Persson P."/>
            <person name="Tunlid A."/>
        </authorList>
    </citation>
    <scope>NUCLEOTIDE SEQUENCE [LARGE SCALE GENOMIC DNA]</scope>
    <source>
        <strain evidence="8 9">CBS 291.85</strain>
    </source>
</reference>
<evidence type="ECO:0000256" key="5">
    <source>
        <dbReference type="ARBA" id="ARBA00023242"/>
    </source>
</evidence>
<dbReference type="EMBL" id="JAACJM010000426">
    <property type="protein sequence ID" value="KAF5319873.1"/>
    <property type="molecule type" value="Genomic_DNA"/>
</dbReference>
<dbReference type="InterPro" id="IPR052035">
    <property type="entry name" value="ZnF_BED_domain_contain"/>
</dbReference>
<protein>
    <recommendedName>
        <fullName evidence="7">HAT C-terminal dimerisation domain-containing protein</fullName>
    </recommendedName>
</protein>
<evidence type="ECO:0000313" key="9">
    <source>
        <dbReference type="Proteomes" id="UP000559256"/>
    </source>
</evidence>
<dbReference type="PANTHER" id="PTHR46481:SF10">
    <property type="entry name" value="ZINC FINGER BED DOMAIN-CONTAINING PROTEIN 39"/>
    <property type="match status" value="1"/>
</dbReference>
<dbReference type="InterPro" id="IPR008906">
    <property type="entry name" value="HATC_C_dom"/>
</dbReference>
<dbReference type="Proteomes" id="UP000559256">
    <property type="component" value="Unassembled WGS sequence"/>
</dbReference>
<dbReference type="InterPro" id="IPR012337">
    <property type="entry name" value="RNaseH-like_sf"/>
</dbReference>
<dbReference type="PANTHER" id="PTHR46481">
    <property type="entry name" value="ZINC FINGER BED DOMAIN-CONTAINING PROTEIN 4"/>
    <property type="match status" value="1"/>
</dbReference>
<proteinExistence type="predicted"/>
<dbReference type="GO" id="GO:0008270">
    <property type="term" value="F:zinc ion binding"/>
    <property type="evidence" value="ECO:0007669"/>
    <property type="project" value="UniProtKB-KW"/>
</dbReference>
<gene>
    <name evidence="8" type="ORF">D9758_018909</name>
</gene>
<evidence type="ECO:0000256" key="2">
    <source>
        <dbReference type="ARBA" id="ARBA00022723"/>
    </source>
</evidence>
<keyword evidence="9" id="KW-1185">Reference proteome</keyword>
<dbReference type="Pfam" id="PF05699">
    <property type="entry name" value="Dimer_Tnp_hAT"/>
    <property type="match status" value="1"/>
</dbReference>
<feature type="region of interest" description="Disordered" evidence="6">
    <location>
        <begin position="125"/>
        <end position="183"/>
    </location>
</feature>
<evidence type="ECO:0000256" key="1">
    <source>
        <dbReference type="ARBA" id="ARBA00004123"/>
    </source>
</evidence>
<dbReference type="GO" id="GO:0005634">
    <property type="term" value="C:nucleus"/>
    <property type="evidence" value="ECO:0007669"/>
    <property type="project" value="UniProtKB-SubCell"/>
</dbReference>
<comment type="caution">
    <text evidence="8">The sequence shown here is derived from an EMBL/GenBank/DDBJ whole genome shotgun (WGS) entry which is preliminary data.</text>
</comment>
<keyword evidence="3" id="KW-0863">Zinc-finger</keyword>
<keyword evidence="2" id="KW-0479">Metal-binding</keyword>
<comment type="subcellular location">
    <subcellularLocation>
        <location evidence="1">Nucleus</location>
    </subcellularLocation>
</comment>
<dbReference type="GO" id="GO:0046983">
    <property type="term" value="F:protein dimerization activity"/>
    <property type="evidence" value="ECO:0007669"/>
    <property type="project" value="InterPro"/>
</dbReference>
<keyword evidence="4" id="KW-0862">Zinc</keyword>
<dbReference type="SUPFAM" id="SSF53098">
    <property type="entry name" value="Ribonuclease H-like"/>
    <property type="match status" value="1"/>
</dbReference>
<keyword evidence="5" id="KW-0539">Nucleus</keyword>
<accession>A0A8H5F1I0</accession>
<evidence type="ECO:0000259" key="7">
    <source>
        <dbReference type="Pfam" id="PF05699"/>
    </source>
</evidence>
<evidence type="ECO:0000256" key="4">
    <source>
        <dbReference type="ARBA" id="ARBA00022833"/>
    </source>
</evidence>
<name>A0A8H5F1I0_9AGAR</name>